<evidence type="ECO:0000313" key="6">
    <source>
        <dbReference type="Proteomes" id="UP000186106"/>
    </source>
</evidence>
<dbReference type="EMBL" id="FTNZ01000009">
    <property type="protein sequence ID" value="SIS51677.1"/>
    <property type="molecule type" value="Genomic_DNA"/>
</dbReference>
<proteinExistence type="predicted"/>
<dbReference type="Gene3D" id="2.40.170.20">
    <property type="entry name" value="TonB-dependent receptor, beta-barrel domain"/>
    <property type="match status" value="1"/>
</dbReference>
<keyword evidence="2" id="KW-0472">Membrane</keyword>
<dbReference type="AlphaFoldDB" id="A0A1N7JQU4"/>
<dbReference type="InterPro" id="IPR036942">
    <property type="entry name" value="Beta-barrel_TonB_sf"/>
</dbReference>
<keyword evidence="3" id="KW-0998">Cell outer membrane</keyword>
<dbReference type="Pfam" id="PF14905">
    <property type="entry name" value="OMP_b-brl_3"/>
    <property type="match status" value="1"/>
</dbReference>
<feature type="domain" description="Outer membrane protein beta-barrel" evidence="4">
    <location>
        <begin position="307"/>
        <end position="701"/>
    </location>
</feature>
<accession>A0A1N7JQU4</accession>
<organism evidence="5 6">
    <name type="scientific">Chryseobacterium joostei</name>
    <dbReference type="NCBI Taxonomy" id="112234"/>
    <lineage>
        <taxon>Bacteria</taxon>
        <taxon>Pseudomonadati</taxon>
        <taxon>Bacteroidota</taxon>
        <taxon>Flavobacteriia</taxon>
        <taxon>Flavobacteriales</taxon>
        <taxon>Weeksellaceae</taxon>
        <taxon>Chryseobacterium group</taxon>
        <taxon>Chryseobacterium</taxon>
    </lineage>
</organism>
<dbReference type="SUPFAM" id="SSF56935">
    <property type="entry name" value="Porins"/>
    <property type="match status" value="1"/>
</dbReference>
<dbReference type="InterPro" id="IPR041700">
    <property type="entry name" value="OMP_b-brl_3"/>
</dbReference>
<dbReference type="PANTHER" id="PTHR40980:SF4">
    <property type="entry name" value="TONB-DEPENDENT RECEPTOR-LIKE BETA-BARREL DOMAIN-CONTAINING PROTEIN"/>
    <property type="match status" value="1"/>
</dbReference>
<keyword evidence="5" id="KW-0675">Receptor</keyword>
<evidence type="ECO:0000256" key="2">
    <source>
        <dbReference type="ARBA" id="ARBA00023136"/>
    </source>
</evidence>
<dbReference type="GO" id="GO:0009279">
    <property type="term" value="C:cell outer membrane"/>
    <property type="evidence" value="ECO:0007669"/>
    <property type="project" value="UniProtKB-SubCell"/>
</dbReference>
<dbReference type="Proteomes" id="UP000186106">
    <property type="component" value="Unassembled WGS sequence"/>
</dbReference>
<dbReference type="Gene3D" id="2.170.130.10">
    <property type="entry name" value="TonB-dependent receptor, plug domain"/>
    <property type="match status" value="1"/>
</dbReference>
<gene>
    <name evidence="5" type="ORF">SAMN05421768_10998</name>
</gene>
<reference evidence="5 6" key="1">
    <citation type="submission" date="2017-01" db="EMBL/GenBank/DDBJ databases">
        <authorList>
            <person name="Mah S.A."/>
            <person name="Swanson W.J."/>
            <person name="Moy G.W."/>
            <person name="Vacquier V.D."/>
        </authorList>
    </citation>
    <scope>NUCLEOTIDE SEQUENCE [LARGE SCALE GENOMIC DNA]</scope>
    <source>
        <strain evidence="5 6">DSM 16927</strain>
    </source>
</reference>
<evidence type="ECO:0000313" key="5">
    <source>
        <dbReference type="EMBL" id="SIS51677.1"/>
    </source>
</evidence>
<name>A0A1N7JQU4_9FLAO</name>
<dbReference type="InterPro" id="IPR037066">
    <property type="entry name" value="Plug_dom_sf"/>
</dbReference>
<protein>
    <submittedName>
        <fullName evidence="5">Outer membrane receptor proteins, mostly Fe transport</fullName>
    </submittedName>
</protein>
<evidence type="ECO:0000256" key="3">
    <source>
        <dbReference type="ARBA" id="ARBA00023237"/>
    </source>
</evidence>
<comment type="subcellular location">
    <subcellularLocation>
        <location evidence="1">Cell outer membrane</location>
    </subcellularLocation>
</comment>
<dbReference type="PANTHER" id="PTHR40980">
    <property type="entry name" value="PLUG DOMAIN-CONTAINING PROTEIN"/>
    <property type="match status" value="1"/>
</dbReference>
<sequence length="724" mass="82489">MPFPHTKFENIFVSRLQTMTIKYFFIISLFSSALSAQIQKDSTQSLEQINILAKKKLIERKADRLIFNVDASIVSQGMDASETLANVPMLKVNENQGLISITGKSTVSVMVNGRMLNLSGTALFNYLKSIRSENIAKIEVITTPPSRYEAQGNSGIINIILKKNPNMGFSGNINSNLIQRSYSGFSSNGSLNYQTEKFSSSLKLTYYDSAKRSDENYSILGASQNYSNSVRKDMWKELTPNLSLSYQISKNSQIGFEYIYAHQKSGMDIINKTRNVDSDLKEENLLTNTFHREKLPTHTLSAYYDVKLDSLGKKLSIAGNFYKNNSDTDVNFSTLKYSNQSIEDVKTISIVAPQIFSAQADLELPFSFGTIETGVKFNQFKNTSDLQYLTLISGQYVADPLRANVFHYKEENYAGYVSFSKSFGEHWETKAGIRYENTNAESFTPSSNTGNQYNYGQWFPSAYISYKEDKNVFSFSYSRRINRPSMSNLNPFRWYSNPYSYSSGNPLLTPAYINNWELGYTFNNKLSVSAYYLKMKNAFGQISNIDGLSQISTYLNYYNNDFWGVNASYTDTFFKFWEASISLNASLQNSSVFGIEAEPKKGSSFSYSINNTFALNKEKTLALFVNFDHSLPYKNVTSYFHNFPELTSGLKISLMEKKLQINATVTNIFAQRFRGDMYFKDNSQHFDNYWDGRSFRLSATYTFGTGKKSINKKNIKFEEKDRAQ</sequence>
<evidence type="ECO:0000256" key="1">
    <source>
        <dbReference type="ARBA" id="ARBA00004442"/>
    </source>
</evidence>
<dbReference type="STRING" id="112234.SAMN05421768_10998"/>
<evidence type="ECO:0000259" key="4">
    <source>
        <dbReference type="Pfam" id="PF14905"/>
    </source>
</evidence>